<dbReference type="EMBL" id="JAPQKS010000003">
    <property type="protein sequence ID" value="KAJ5240160.1"/>
    <property type="molecule type" value="Genomic_DNA"/>
</dbReference>
<comment type="caution">
    <text evidence="2">The sequence shown here is derived from an EMBL/GenBank/DDBJ whole genome shotgun (WGS) entry which is preliminary data.</text>
</comment>
<accession>A0A9W9TSV7</accession>
<dbReference type="GeneID" id="83201379"/>
<evidence type="ECO:0000256" key="1">
    <source>
        <dbReference type="SAM" id="MobiDB-lite"/>
    </source>
</evidence>
<dbReference type="OrthoDB" id="5428890at2759"/>
<sequence>MRCTKFNSPQSETFWISLPTEENVRLTKADLINALGRISSWNCTLPIPAIDVRGRDWDDKQTLEQLVQSSFRRMTDTPDALPFLMALNIYDFGKTGRFKFARADSLQEHLTLSVGSRTKRLRIFHLSYSLKMSQISRDMLPRRNGLNTLTADAYNRTTLSALDPEVLRKDRSQHRPGGEPSASHRFLTWGRQLLELRDEYDRIETDNAAPVDPEPAQSQPTVCFLDRRDRLVSLVGSSR</sequence>
<organism evidence="2 3">
    <name type="scientific">Penicillium chermesinum</name>
    <dbReference type="NCBI Taxonomy" id="63820"/>
    <lineage>
        <taxon>Eukaryota</taxon>
        <taxon>Fungi</taxon>
        <taxon>Dikarya</taxon>
        <taxon>Ascomycota</taxon>
        <taxon>Pezizomycotina</taxon>
        <taxon>Eurotiomycetes</taxon>
        <taxon>Eurotiomycetidae</taxon>
        <taxon>Eurotiales</taxon>
        <taxon>Aspergillaceae</taxon>
        <taxon>Penicillium</taxon>
    </lineage>
</organism>
<name>A0A9W9TSV7_9EURO</name>
<evidence type="ECO:0000313" key="3">
    <source>
        <dbReference type="Proteomes" id="UP001150941"/>
    </source>
</evidence>
<dbReference type="Proteomes" id="UP001150941">
    <property type="component" value="Unassembled WGS sequence"/>
</dbReference>
<gene>
    <name evidence="2" type="ORF">N7468_004779</name>
</gene>
<reference evidence="2" key="1">
    <citation type="submission" date="2022-11" db="EMBL/GenBank/DDBJ databases">
        <authorList>
            <person name="Petersen C."/>
        </authorList>
    </citation>
    <scope>NUCLEOTIDE SEQUENCE</scope>
    <source>
        <strain evidence="2">IBT 19713</strain>
    </source>
</reference>
<keyword evidence="3" id="KW-1185">Reference proteome</keyword>
<dbReference type="RefSeq" id="XP_058333079.1">
    <property type="nucleotide sequence ID" value="XM_058474076.1"/>
</dbReference>
<proteinExistence type="predicted"/>
<dbReference type="AlphaFoldDB" id="A0A9W9TSV7"/>
<evidence type="ECO:0000313" key="2">
    <source>
        <dbReference type="EMBL" id="KAJ5240160.1"/>
    </source>
</evidence>
<protein>
    <submittedName>
        <fullName evidence="2">Uncharacterized protein</fullName>
    </submittedName>
</protein>
<reference evidence="2" key="2">
    <citation type="journal article" date="2023" name="IMA Fungus">
        <title>Comparative genomic study of the Penicillium genus elucidates a diverse pangenome and 15 lateral gene transfer events.</title>
        <authorList>
            <person name="Petersen C."/>
            <person name="Sorensen T."/>
            <person name="Nielsen M.R."/>
            <person name="Sondergaard T.E."/>
            <person name="Sorensen J.L."/>
            <person name="Fitzpatrick D.A."/>
            <person name="Frisvad J.C."/>
            <person name="Nielsen K.L."/>
        </authorList>
    </citation>
    <scope>NUCLEOTIDE SEQUENCE</scope>
    <source>
        <strain evidence="2">IBT 19713</strain>
    </source>
</reference>
<feature type="region of interest" description="Disordered" evidence="1">
    <location>
        <begin position="164"/>
        <end position="183"/>
    </location>
</feature>